<dbReference type="AlphaFoldDB" id="A0A5Q4Z2S4"/>
<evidence type="ECO:0000313" key="1">
    <source>
        <dbReference type="EMBL" id="VVD31064.1"/>
    </source>
</evidence>
<protein>
    <recommendedName>
        <fullName evidence="3">Chromosome segregation protein SMC</fullName>
    </recommendedName>
</protein>
<accession>A0A5Q4Z2S4</accession>
<name>A0A5Q4Z2S4_9BURK</name>
<dbReference type="Proteomes" id="UP000325811">
    <property type="component" value="Plasmid pI"/>
</dbReference>
<dbReference type="KEGG" id="pdio:PDMSB3_0228.2"/>
<dbReference type="EMBL" id="LR699555">
    <property type="protein sequence ID" value="VVD31064.1"/>
    <property type="molecule type" value="Genomic_DNA"/>
</dbReference>
<keyword evidence="2" id="KW-1185">Reference proteome</keyword>
<dbReference type="RefSeq" id="WP_165190048.1">
    <property type="nucleotide sequence ID" value="NZ_LR699555.1"/>
</dbReference>
<geneLocation type="plasmid" evidence="1 2">
    <name>pI</name>
</geneLocation>
<reference evidence="1 2" key="1">
    <citation type="submission" date="2019-08" db="EMBL/GenBank/DDBJ databases">
        <authorList>
            <person name="Herpell B J."/>
        </authorList>
    </citation>
    <scope>NUCLEOTIDE SEQUENCE [LARGE SCALE GENOMIC DNA]</scope>
    <source>
        <strain evidence="2">Msb3</strain>
        <plasmid evidence="1 2">pI</plasmid>
    </source>
</reference>
<evidence type="ECO:0008006" key="3">
    <source>
        <dbReference type="Google" id="ProtNLM"/>
    </source>
</evidence>
<keyword evidence="1" id="KW-0614">Plasmid</keyword>
<proteinExistence type="predicted"/>
<sequence>MPRQPDLFGHAALTVQPESGRVQPRLWVRRLTIWSDSDTRLRDIELRPGLNIIWSPDPGDQSNGGDTGYLGHGSGKTLFCRLLRFCLGEDRYASDEQRLRIAAALPEGWVSAEVLVDGALWGVLRPLGAGRPHYAVPDALPEQLLEGNIPPTGIEPLLEVIERQIVTPGIAALIPGEHRLDAWRVALAWLTRDQECRFDRVLEWRSADSDSGSPTRSLSAAKHLDAMRGFVGAIVAEELQLRSEISALEERHKVCSQDVARRKWETDRLRANVATVVGLDLDDLPEGRLSIEVLRKAATQNVARLARVGPTWDTGDLEALRAEYDEQRQLVSALEQHLAVGQAQLPEIDMLVRRMKGEMPGISAQVAKSATPICPVCEVPIDRALSEGCGMSHKLPDLQAIRHRRQCNIDEIAAEERRRREISESVASTLQALAPARIARDALRARVRAAEHIHDARSGAWFKARRVIDDVKRLDQMLSELELEEAKAASHAVEVEEKRELTGTFRAAQREVFDRLSRFFDGVIREIVGPMAQGKVSLDGNGLKLVVELGGERSTAAIDSLKVIAFDLAVMCMSVEGGTRLPAFLLHDSPREADLGLSVYHRLFALAKGLEAPEPPLFQYIVTTTTRPPDDVQVKPWLRESLRGSPAQERLLRRDL</sequence>
<gene>
    <name evidence="1" type="ORF">PDMSB3_0228</name>
</gene>
<organism evidence="1 2">
    <name type="scientific">Paraburkholderia dioscoreae</name>
    <dbReference type="NCBI Taxonomy" id="2604047"/>
    <lineage>
        <taxon>Bacteria</taxon>
        <taxon>Pseudomonadati</taxon>
        <taxon>Pseudomonadota</taxon>
        <taxon>Betaproteobacteria</taxon>
        <taxon>Burkholderiales</taxon>
        <taxon>Burkholderiaceae</taxon>
        <taxon>Paraburkholderia</taxon>
    </lineage>
</organism>
<evidence type="ECO:0000313" key="2">
    <source>
        <dbReference type="Proteomes" id="UP000325811"/>
    </source>
</evidence>